<dbReference type="InterPro" id="IPR036734">
    <property type="entry name" value="Neur_chan_lig-bd_sf"/>
</dbReference>
<dbReference type="SUPFAM" id="SSF63712">
    <property type="entry name" value="Nicotinic receptor ligand binding domain-like"/>
    <property type="match status" value="1"/>
</dbReference>
<evidence type="ECO:0000256" key="6">
    <source>
        <dbReference type="ARBA" id="ARBA00023136"/>
    </source>
</evidence>
<dbReference type="Pfam" id="PF02931">
    <property type="entry name" value="Neur_chan_LBD"/>
    <property type="match status" value="1"/>
</dbReference>
<gene>
    <name evidence="13" type="ORF">MAR_022705</name>
</gene>
<dbReference type="InterPro" id="IPR006202">
    <property type="entry name" value="Neur_chan_lig-bd"/>
</dbReference>
<proteinExistence type="predicted"/>
<reference evidence="13" key="1">
    <citation type="submission" date="2022-11" db="EMBL/GenBank/DDBJ databases">
        <title>Centuries of genome instability and evolution in soft-shell clam transmissible cancer (bioRxiv).</title>
        <authorList>
            <person name="Hart S.F.M."/>
            <person name="Yonemitsu M.A."/>
            <person name="Giersch R.M."/>
            <person name="Beal B.F."/>
            <person name="Arriagada G."/>
            <person name="Davis B.W."/>
            <person name="Ostrander E.A."/>
            <person name="Goff S.P."/>
            <person name="Metzger M.J."/>
        </authorList>
    </citation>
    <scope>NUCLEOTIDE SEQUENCE</scope>
    <source>
        <strain evidence="13">MELC-2E11</strain>
        <tissue evidence="13">Siphon/mantle</tissue>
    </source>
</reference>
<dbReference type="PRINTS" id="PR00254">
    <property type="entry name" value="NICOTINICR"/>
</dbReference>
<keyword evidence="6 11" id="KW-0472">Membrane</keyword>
<keyword evidence="9" id="KW-0407">Ion channel</keyword>
<keyword evidence="5" id="KW-0406">Ion transport</keyword>
<dbReference type="InterPro" id="IPR002394">
    <property type="entry name" value="Nicotinic_acetylcholine_rcpt"/>
</dbReference>
<evidence type="ECO:0000259" key="12">
    <source>
        <dbReference type="Pfam" id="PF02931"/>
    </source>
</evidence>
<accession>A0ABY7DKX4</accession>
<evidence type="ECO:0000313" key="14">
    <source>
        <dbReference type="Proteomes" id="UP001164746"/>
    </source>
</evidence>
<keyword evidence="8" id="KW-1071">Ligand-gated ion channel</keyword>
<evidence type="ECO:0000256" key="3">
    <source>
        <dbReference type="ARBA" id="ARBA00022692"/>
    </source>
</evidence>
<evidence type="ECO:0000313" key="13">
    <source>
        <dbReference type="EMBL" id="WAQ98332.1"/>
    </source>
</evidence>
<evidence type="ECO:0000256" key="9">
    <source>
        <dbReference type="ARBA" id="ARBA00023303"/>
    </source>
</evidence>
<evidence type="ECO:0000256" key="11">
    <source>
        <dbReference type="SAM" id="Phobius"/>
    </source>
</evidence>
<keyword evidence="4" id="KW-0770">Synapse</keyword>
<dbReference type="PANTHER" id="PTHR18945">
    <property type="entry name" value="NEUROTRANSMITTER GATED ION CHANNEL"/>
    <property type="match status" value="1"/>
</dbReference>
<evidence type="ECO:0000256" key="10">
    <source>
        <dbReference type="ARBA" id="ARBA00034099"/>
    </source>
</evidence>
<name>A0ABY7DKX4_MYAAR</name>
<keyword evidence="14" id="KW-1185">Reference proteome</keyword>
<sequence>MATERIPYLILLTRCLVILIMCNLFGYSDGNDDAKRLYHDLLIQNKYNKLIRPIGNNTNKPLMVRMGIRLSQIIDVDELNQVMTTNVWLRQEWYDFKLTWHPVEYGGVDRLYVPSELIWLPDIVLYNKITCLQWYPEVNEKNKTNSSCRPKTYCCLLLSYSTSAIEVDLTYECSTNPESRVIITSRIDIRDLNDSGECNILEVTENNHNNQ</sequence>
<keyword evidence="2" id="KW-1003">Cell membrane</keyword>
<dbReference type="PRINTS" id="PR00252">
    <property type="entry name" value="NRIONCHANNEL"/>
</dbReference>
<keyword evidence="7" id="KW-0675">Receptor</keyword>
<protein>
    <submittedName>
        <fullName evidence="13">ACH1-like protein</fullName>
    </submittedName>
</protein>
<keyword evidence="11" id="KW-1133">Transmembrane helix</keyword>
<comment type="subcellular location">
    <subcellularLocation>
        <location evidence="10">Synaptic cell membrane</location>
        <topology evidence="10">Multi-pass membrane protein</topology>
    </subcellularLocation>
</comment>
<evidence type="ECO:0000256" key="8">
    <source>
        <dbReference type="ARBA" id="ARBA00023286"/>
    </source>
</evidence>
<evidence type="ECO:0000256" key="5">
    <source>
        <dbReference type="ARBA" id="ARBA00023065"/>
    </source>
</evidence>
<feature type="domain" description="Neurotransmitter-gated ion-channel ligand-binding" evidence="12">
    <location>
        <begin position="35"/>
        <end position="131"/>
    </location>
</feature>
<dbReference type="Gene3D" id="2.70.170.10">
    <property type="entry name" value="Neurotransmitter-gated ion-channel ligand-binding domain"/>
    <property type="match status" value="1"/>
</dbReference>
<feature type="transmembrane region" description="Helical" evidence="11">
    <location>
        <begin position="6"/>
        <end position="27"/>
    </location>
</feature>
<evidence type="ECO:0000256" key="7">
    <source>
        <dbReference type="ARBA" id="ARBA00023170"/>
    </source>
</evidence>
<evidence type="ECO:0000256" key="2">
    <source>
        <dbReference type="ARBA" id="ARBA00022475"/>
    </source>
</evidence>
<keyword evidence="3 11" id="KW-0812">Transmembrane</keyword>
<organism evidence="13 14">
    <name type="scientific">Mya arenaria</name>
    <name type="common">Soft-shell clam</name>
    <dbReference type="NCBI Taxonomy" id="6604"/>
    <lineage>
        <taxon>Eukaryota</taxon>
        <taxon>Metazoa</taxon>
        <taxon>Spiralia</taxon>
        <taxon>Lophotrochozoa</taxon>
        <taxon>Mollusca</taxon>
        <taxon>Bivalvia</taxon>
        <taxon>Autobranchia</taxon>
        <taxon>Heteroconchia</taxon>
        <taxon>Euheterodonta</taxon>
        <taxon>Imparidentia</taxon>
        <taxon>Neoheterodontei</taxon>
        <taxon>Myida</taxon>
        <taxon>Myoidea</taxon>
        <taxon>Myidae</taxon>
        <taxon>Mya</taxon>
    </lineage>
</organism>
<dbReference type="InterPro" id="IPR006201">
    <property type="entry name" value="Neur_channel"/>
</dbReference>
<dbReference type="Proteomes" id="UP001164746">
    <property type="component" value="Chromosome 3"/>
</dbReference>
<dbReference type="EMBL" id="CP111014">
    <property type="protein sequence ID" value="WAQ98332.1"/>
    <property type="molecule type" value="Genomic_DNA"/>
</dbReference>
<evidence type="ECO:0000256" key="1">
    <source>
        <dbReference type="ARBA" id="ARBA00022448"/>
    </source>
</evidence>
<evidence type="ECO:0000256" key="4">
    <source>
        <dbReference type="ARBA" id="ARBA00023018"/>
    </source>
</evidence>
<keyword evidence="1" id="KW-0813">Transport</keyword>